<accession>A0A1V9YIN9</accession>
<dbReference type="Pfam" id="PF05699">
    <property type="entry name" value="Dimer_Tnp_hAT"/>
    <property type="match status" value="1"/>
</dbReference>
<comment type="caution">
    <text evidence="3">The sequence shown here is derived from an EMBL/GenBank/DDBJ whole genome shotgun (WGS) entry which is preliminary data.</text>
</comment>
<dbReference type="InterPro" id="IPR012337">
    <property type="entry name" value="RNaseH-like_sf"/>
</dbReference>
<protein>
    <recommendedName>
        <fullName evidence="2">HAT C-terminal dimerisation domain-containing protein</fullName>
    </recommendedName>
</protein>
<proteinExistence type="predicted"/>
<evidence type="ECO:0000313" key="4">
    <source>
        <dbReference type="Proteomes" id="UP000243579"/>
    </source>
</evidence>
<dbReference type="GO" id="GO:0046983">
    <property type="term" value="F:protein dimerization activity"/>
    <property type="evidence" value="ECO:0007669"/>
    <property type="project" value="InterPro"/>
</dbReference>
<name>A0A1V9YIN9_ACHHY</name>
<reference evidence="3 4" key="1">
    <citation type="journal article" date="2014" name="Genome Biol. Evol.">
        <title>The secreted proteins of Achlya hypogyna and Thraustotheca clavata identify the ancestral oomycete secretome and reveal gene acquisitions by horizontal gene transfer.</title>
        <authorList>
            <person name="Misner I."/>
            <person name="Blouin N."/>
            <person name="Leonard G."/>
            <person name="Richards T.A."/>
            <person name="Lane C.E."/>
        </authorList>
    </citation>
    <scope>NUCLEOTIDE SEQUENCE [LARGE SCALE GENOMIC DNA]</scope>
    <source>
        <strain evidence="3 4">ATCC 48635</strain>
    </source>
</reference>
<dbReference type="OrthoDB" id="91442at2759"/>
<dbReference type="AlphaFoldDB" id="A0A1V9YIN9"/>
<evidence type="ECO:0000259" key="2">
    <source>
        <dbReference type="Pfam" id="PF05699"/>
    </source>
</evidence>
<evidence type="ECO:0000256" key="1">
    <source>
        <dbReference type="SAM" id="MobiDB-lite"/>
    </source>
</evidence>
<sequence>MRCQAHQFNLYLKDILKCEAWATTMHHACTAASALIASSNKWLARLQDIIVGMYGRTLAVVVVADTRWNSIQMCLASQLRVRAACKRLANDYMSDPQFPSACTIYVDPTFWIDVEAAELASRPLVEASFVKQNDATTLADVVNALGHVYRNSVTSAKVLAALEKRWQAEEHPLVLLAYLFHPKTADALSIVPFALLNANDLADTAVFYFKKFFPQNSSDGLLMLVVDFIDKDDALGLPLDPLVVGDWVQYWRYLGQRLPQLAQLAMRILSVVCQSASCERLFKDFAMIHTKARNRMSKTTTVAITRVKHELVAKKKTAATKPPEKTKKRIIHPQERRRLDLAPVVEAAAARVKGIRDEVDSMDLTKPNTGGLETSTDAVEFWQEILGLFEDNEMSDIVEADLVEFQNPEAPRPRPSFALTQSPP</sequence>
<feature type="domain" description="HAT C-terminal dimerisation" evidence="2">
    <location>
        <begin position="248"/>
        <end position="310"/>
    </location>
</feature>
<evidence type="ECO:0000313" key="3">
    <source>
        <dbReference type="EMBL" id="OQR85546.1"/>
    </source>
</evidence>
<keyword evidence="4" id="KW-1185">Reference proteome</keyword>
<organism evidence="3 4">
    <name type="scientific">Achlya hypogyna</name>
    <name type="common">Oomycete</name>
    <name type="synonym">Protoachlya hypogyna</name>
    <dbReference type="NCBI Taxonomy" id="1202772"/>
    <lineage>
        <taxon>Eukaryota</taxon>
        <taxon>Sar</taxon>
        <taxon>Stramenopiles</taxon>
        <taxon>Oomycota</taxon>
        <taxon>Saprolegniomycetes</taxon>
        <taxon>Saprolegniales</taxon>
        <taxon>Achlyaceae</taxon>
        <taxon>Achlya</taxon>
    </lineage>
</organism>
<gene>
    <name evidence="3" type="ORF">ACHHYP_11709</name>
</gene>
<dbReference type="Proteomes" id="UP000243579">
    <property type="component" value="Unassembled WGS sequence"/>
</dbReference>
<dbReference type="SUPFAM" id="SSF53098">
    <property type="entry name" value="Ribonuclease H-like"/>
    <property type="match status" value="1"/>
</dbReference>
<dbReference type="InterPro" id="IPR008906">
    <property type="entry name" value="HATC_C_dom"/>
</dbReference>
<dbReference type="EMBL" id="JNBR01001660">
    <property type="protein sequence ID" value="OQR85546.1"/>
    <property type="molecule type" value="Genomic_DNA"/>
</dbReference>
<feature type="region of interest" description="Disordered" evidence="1">
    <location>
        <begin position="405"/>
        <end position="424"/>
    </location>
</feature>